<evidence type="ECO:0000313" key="2">
    <source>
        <dbReference type="Proteomes" id="UP000270094"/>
    </source>
</evidence>
<organism evidence="1 2">
    <name type="scientific">Strongylus vulgaris</name>
    <name type="common">Blood worm</name>
    <dbReference type="NCBI Taxonomy" id="40348"/>
    <lineage>
        <taxon>Eukaryota</taxon>
        <taxon>Metazoa</taxon>
        <taxon>Ecdysozoa</taxon>
        <taxon>Nematoda</taxon>
        <taxon>Chromadorea</taxon>
        <taxon>Rhabditida</taxon>
        <taxon>Rhabditina</taxon>
        <taxon>Rhabditomorpha</taxon>
        <taxon>Strongyloidea</taxon>
        <taxon>Strongylidae</taxon>
        <taxon>Strongylus</taxon>
    </lineage>
</organism>
<name>A0A3P7IWG8_STRVU</name>
<dbReference type="EMBL" id="UYYB01020860">
    <property type="protein sequence ID" value="VDM71539.1"/>
    <property type="molecule type" value="Genomic_DNA"/>
</dbReference>
<sequence>MYKGANGNSGSDKTALINKLERELTDAQTCVSP</sequence>
<protein>
    <submittedName>
        <fullName evidence="1">Uncharacterized protein</fullName>
    </submittedName>
</protein>
<reference evidence="1 2" key="1">
    <citation type="submission" date="2018-11" db="EMBL/GenBank/DDBJ databases">
        <authorList>
            <consortium name="Pathogen Informatics"/>
        </authorList>
    </citation>
    <scope>NUCLEOTIDE SEQUENCE [LARGE SCALE GENOMIC DNA]</scope>
</reference>
<proteinExistence type="predicted"/>
<accession>A0A3P7IWG8</accession>
<dbReference type="AlphaFoldDB" id="A0A3P7IWG8"/>
<gene>
    <name evidence="1" type="ORF">SVUK_LOCUS6537</name>
</gene>
<evidence type="ECO:0000313" key="1">
    <source>
        <dbReference type="EMBL" id="VDM71539.1"/>
    </source>
</evidence>
<keyword evidence="2" id="KW-1185">Reference proteome</keyword>
<dbReference type="Proteomes" id="UP000270094">
    <property type="component" value="Unassembled WGS sequence"/>
</dbReference>